<dbReference type="OrthoDB" id="407509at2759"/>
<feature type="region of interest" description="Disordered" evidence="1">
    <location>
        <begin position="73"/>
        <end position="98"/>
    </location>
</feature>
<reference evidence="2" key="1">
    <citation type="submission" date="2022-03" db="EMBL/GenBank/DDBJ databases">
        <authorList>
            <person name="Lindestad O."/>
        </authorList>
    </citation>
    <scope>NUCLEOTIDE SEQUENCE</scope>
</reference>
<sequence>MENSQVCRFPHDVFPSPLKLELFKTHGTLGIRTWHPEIDIVQRAAALKLSLAGYICRRGDGRWSRVILDWQPRTGHSSIGRPSARWRDDNVKAVEKKP</sequence>
<dbReference type="Proteomes" id="UP000838756">
    <property type="component" value="Unassembled WGS sequence"/>
</dbReference>
<feature type="compositionally biased region" description="Basic and acidic residues" evidence="1">
    <location>
        <begin position="85"/>
        <end position="98"/>
    </location>
</feature>
<dbReference type="AlphaFoldDB" id="A0A8S4SJ01"/>
<keyword evidence="3" id="KW-1185">Reference proteome</keyword>
<evidence type="ECO:0000313" key="3">
    <source>
        <dbReference type="Proteomes" id="UP000838756"/>
    </source>
</evidence>
<protein>
    <submittedName>
        <fullName evidence="2">Jg5696 protein</fullName>
    </submittedName>
</protein>
<accession>A0A8S4SJ01</accession>
<proteinExistence type="predicted"/>
<evidence type="ECO:0000256" key="1">
    <source>
        <dbReference type="SAM" id="MobiDB-lite"/>
    </source>
</evidence>
<gene>
    <name evidence="2" type="primary">jg5696</name>
    <name evidence="2" type="ORF">PAEG_LOCUS24692</name>
</gene>
<organism evidence="2 3">
    <name type="scientific">Pararge aegeria aegeria</name>
    <dbReference type="NCBI Taxonomy" id="348720"/>
    <lineage>
        <taxon>Eukaryota</taxon>
        <taxon>Metazoa</taxon>
        <taxon>Ecdysozoa</taxon>
        <taxon>Arthropoda</taxon>
        <taxon>Hexapoda</taxon>
        <taxon>Insecta</taxon>
        <taxon>Pterygota</taxon>
        <taxon>Neoptera</taxon>
        <taxon>Endopterygota</taxon>
        <taxon>Lepidoptera</taxon>
        <taxon>Glossata</taxon>
        <taxon>Ditrysia</taxon>
        <taxon>Papilionoidea</taxon>
        <taxon>Nymphalidae</taxon>
        <taxon>Satyrinae</taxon>
        <taxon>Satyrini</taxon>
        <taxon>Parargina</taxon>
        <taxon>Pararge</taxon>
    </lineage>
</organism>
<dbReference type="EMBL" id="CAKXAJ010026266">
    <property type="protein sequence ID" value="CAH2264853.1"/>
    <property type="molecule type" value="Genomic_DNA"/>
</dbReference>
<evidence type="ECO:0000313" key="2">
    <source>
        <dbReference type="EMBL" id="CAH2264853.1"/>
    </source>
</evidence>
<comment type="caution">
    <text evidence="2">The sequence shown here is derived from an EMBL/GenBank/DDBJ whole genome shotgun (WGS) entry which is preliminary data.</text>
</comment>
<name>A0A8S4SJ01_9NEOP</name>